<organism evidence="2 3">
    <name type="scientific">Lysobacter gummosus</name>
    <dbReference type="NCBI Taxonomy" id="262324"/>
    <lineage>
        <taxon>Bacteria</taxon>
        <taxon>Pseudomonadati</taxon>
        <taxon>Pseudomonadota</taxon>
        <taxon>Gammaproteobacteria</taxon>
        <taxon>Lysobacterales</taxon>
        <taxon>Lysobacteraceae</taxon>
        <taxon>Lysobacter</taxon>
    </lineage>
</organism>
<name>A0ABY3X787_9GAMM</name>
<feature type="transmembrane region" description="Helical" evidence="1">
    <location>
        <begin position="52"/>
        <end position="70"/>
    </location>
</feature>
<sequence length="121" mass="13240">MNGEIKDWAGRYKEIGFDAKLKHFSEEVFRIVEWTTLVAAVGYVGAKFSSSLLTYASYALAVLLSIYIGNRSVYIVAGLQGAAPGARTGWGWRVLLAAPITFGSIWLIMYVIGYLVKAQVG</sequence>
<keyword evidence="3" id="KW-1185">Reference proteome</keyword>
<proteinExistence type="predicted"/>
<reference evidence="2 3" key="1">
    <citation type="submission" date="2022-03" db="EMBL/GenBank/DDBJ databases">
        <title>Complete genome sequence of Lysobacter capsici VKM B-2533 and Lysobacter gummosus 10.1.1, promising sources of lytic agents.</title>
        <authorList>
            <person name="Tarlachkov S.V."/>
            <person name="Kudryakova I.V."/>
            <person name="Afoshin A.S."/>
            <person name="Leontyevskaya E.A."/>
            <person name="Leontyevskaya N.V."/>
        </authorList>
    </citation>
    <scope>NUCLEOTIDE SEQUENCE [LARGE SCALE GENOMIC DNA]</scope>
    <source>
        <strain evidence="2 3">10.1.1</strain>
    </source>
</reference>
<dbReference type="RefSeq" id="WP_057943497.1">
    <property type="nucleotide sequence ID" value="NZ_CP011131.1"/>
</dbReference>
<evidence type="ECO:0000256" key="1">
    <source>
        <dbReference type="SAM" id="Phobius"/>
    </source>
</evidence>
<feature type="transmembrane region" description="Helical" evidence="1">
    <location>
        <begin position="90"/>
        <end position="116"/>
    </location>
</feature>
<evidence type="ECO:0000313" key="3">
    <source>
        <dbReference type="Proteomes" id="UP000829194"/>
    </source>
</evidence>
<keyword evidence="1" id="KW-1133">Transmembrane helix</keyword>
<dbReference type="Proteomes" id="UP000829194">
    <property type="component" value="Chromosome"/>
</dbReference>
<dbReference type="EMBL" id="CP093547">
    <property type="protein sequence ID" value="UNP27820.1"/>
    <property type="molecule type" value="Genomic_DNA"/>
</dbReference>
<keyword evidence="1" id="KW-0472">Membrane</keyword>
<protein>
    <submittedName>
        <fullName evidence="2">Uncharacterized protein</fullName>
    </submittedName>
</protein>
<keyword evidence="1" id="KW-0812">Transmembrane</keyword>
<accession>A0ABY3X787</accession>
<gene>
    <name evidence="2" type="ORF">MOV92_15015</name>
</gene>
<evidence type="ECO:0000313" key="2">
    <source>
        <dbReference type="EMBL" id="UNP27820.1"/>
    </source>
</evidence>